<keyword evidence="3" id="KW-1185">Reference proteome</keyword>
<name>A0A319DTT6_ASPSB</name>
<dbReference type="EMBL" id="KZ826435">
    <property type="protein sequence ID" value="PYI00790.1"/>
    <property type="molecule type" value="Genomic_DNA"/>
</dbReference>
<reference evidence="2 3" key="1">
    <citation type="submission" date="2018-02" db="EMBL/GenBank/DDBJ databases">
        <title>The genomes of Aspergillus section Nigri reveals drivers in fungal speciation.</title>
        <authorList>
            <consortium name="DOE Joint Genome Institute"/>
            <person name="Vesth T.C."/>
            <person name="Nybo J."/>
            <person name="Theobald S."/>
            <person name="Brandl J."/>
            <person name="Frisvad J.C."/>
            <person name="Nielsen K.F."/>
            <person name="Lyhne E.K."/>
            <person name="Kogle M.E."/>
            <person name="Kuo A."/>
            <person name="Riley R."/>
            <person name="Clum A."/>
            <person name="Nolan M."/>
            <person name="Lipzen A."/>
            <person name="Salamov A."/>
            <person name="Henrissat B."/>
            <person name="Wiebenga A."/>
            <person name="De vries R.P."/>
            <person name="Grigoriev I.V."/>
            <person name="Mortensen U.H."/>
            <person name="Andersen M.R."/>
            <person name="Baker S.E."/>
        </authorList>
    </citation>
    <scope>NUCLEOTIDE SEQUENCE [LARGE SCALE GENOMIC DNA]</scope>
    <source>
        <strain evidence="2 3">CBS 121057</strain>
    </source>
</reference>
<protein>
    <recommendedName>
        <fullName evidence="4">Secreted protein</fullName>
    </recommendedName>
</protein>
<dbReference type="AlphaFoldDB" id="A0A319DTT6"/>
<sequence length="265" mass="29999">MGCPFPSLGRRKEALPIMALLLSMATMMMTPRDARKVTLFAQLIVTIADRHPVPSTGPSVNLLSGKKFRSKAKFLHHSLRMRKGMDCRRRGTRLAMLPRQSLETRTIFPAPIKRRHKPCSIEHVQAKGICGSAKERRQPTKYSPSCFPSRYLGSVTSSLAFQVPSFHLTASSETPHLLRRYRHCPFCSDSGRWRFAYLVTVARISEFGHRCGAYQSMQSSSLHLMPPSHAFTDEIVPRSDLYTLEIVLYFVDGLLEGNFIENTTK</sequence>
<evidence type="ECO:0008006" key="4">
    <source>
        <dbReference type="Google" id="ProtNLM"/>
    </source>
</evidence>
<organism evidence="2 3">
    <name type="scientific">Aspergillus sclerotiicarbonarius (strain CBS 121057 / IBT 28362)</name>
    <dbReference type="NCBI Taxonomy" id="1448318"/>
    <lineage>
        <taxon>Eukaryota</taxon>
        <taxon>Fungi</taxon>
        <taxon>Dikarya</taxon>
        <taxon>Ascomycota</taxon>
        <taxon>Pezizomycotina</taxon>
        <taxon>Eurotiomycetes</taxon>
        <taxon>Eurotiomycetidae</taxon>
        <taxon>Eurotiales</taxon>
        <taxon>Aspergillaceae</taxon>
        <taxon>Aspergillus</taxon>
        <taxon>Aspergillus subgen. Circumdati</taxon>
    </lineage>
</organism>
<proteinExistence type="predicted"/>
<evidence type="ECO:0000256" key="1">
    <source>
        <dbReference type="SAM" id="SignalP"/>
    </source>
</evidence>
<evidence type="ECO:0000313" key="3">
    <source>
        <dbReference type="Proteomes" id="UP000248423"/>
    </source>
</evidence>
<keyword evidence="1" id="KW-0732">Signal</keyword>
<feature type="chain" id="PRO_5016447924" description="Secreted protein" evidence="1">
    <location>
        <begin position="35"/>
        <end position="265"/>
    </location>
</feature>
<gene>
    <name evidence="2" type="ORF">BO78DRAFT_34200</name>
</gene>
<evidence type="ECO:0000313" key="2">
    <source>
        <dbReference type="EMBL" id="PYI00790.1"/>
    </source>
</evidence>
<dbReference type="VEuPathDB" id="FungiDB:BO78DRAFT_34200"/>
<accession>A0A319DTT6</accession>
<dbReference type="Proteomes" id="UP000248423">
    <property type="component" value="Unassembled WGS sequence"/>
</dbReference>
<dbReference type="OrthoDB" id="10647441at2759"/>
<feature type="signal peptide" evidence="1">
    <location>
        <begin position="1"/>
        <end position="34"/>
    </location>
</feature>